<organism evidence="2 3">
    <name type="scientific">Streptomyces dioscori</name>
    <dbReference type="NCBI Taxonomy" id="2109333"/>
    <lineage>
        <taxon>Bacteria</taxon>
        <taxon>Bacillati</taxon>
        <taxon>Actinomycetota</taxon>
        <taxon>Actinomycetes</taxon>
        <taxon>Kitasatosporales</taxon>
        <taxon>Streptomycetaceae</taxon>
        <taxon>Streptomyces</taxon>
        <taxon>Streptomyces aurantiacus group</taxon>
    </lineage>
</organism>
<feature type="compositionally biased region" description="Pro residues" evidence="1">
    <location>
        <begin position="69"/>
        <end position="78"/>
    </location>
</feature>
<evidence type="ECO:0000256" key="1">
    <source>
        <dbReference type="SAM" id="MobiDB-lite"/>
    </source>
</evidence>
<feature type="region of interest" description="Disordered" evidence="1">
    <location>
        <begin position="1"/>
        <end position="78"/>
    </location>
</feature>
<dbReference type="Proteomes" id="UP000240429">
    <property type="component" value="Unassembled WGS sequence"/>
</dbReference>
<protein>
    <submittedName>
        <fullName evidence="2">Uncharacterized protein</fullName>
    </submittedName>
</protein>
<evidence type="ECO:0000313" key="2">
    <source>
        <dbReference type="EMBL" id="PSM38011.1"/>
    </source>
</evidence>
<reference evidence="2 3" key="1">
    <citation type="submission" date="2018-03" db="EMBL/GenBank/DDBJ databases">
        <title>Streptomyces dioscori sp. nov., a novel endophytic actinobacterium isolated from bulbil of Dioscorea bulbifera L.</title>
        <authorList>
            <person name="Zhikuan W."/>
        </authorList>
    </citation>
    <scope>NUCLEOTIDE SEQUENCE [LARGE SCALE GENOMIC DNA]</scope>
    <source>
        <strain evidence="2 3">A217</strain>
    </source>
</reference>
<feature type="compositionally biased region" description="Low complexity" evidence="1">
    <location>
        <begin position="1"/>
        <end position="31"/>
    </location>
</feature>
<comment type="caution">
    <text evidence="2">The sequence shown here is derived from an EMBL/GenBank/DDBJ whole genome shotgun (WGS) entry which is preliminary data.</text>
</comment>
<keyword evidence="3" id="KW-1185">Reference proteome</keyword>
<accession>A0A2P8PVJ4</accession>
<sequence length="78" mass="7934">MDGPRPASGAPRPQPPGARGTARPAPTGPARHVGRRAPSSENSGRLSRQPPCWSGGGSAQPTPRRPDPRPCPSAPASP</sequence>
<dbReference type="AlphaFoldDB" id="A0A2P8PVJ4"/>
<gene>
    <name evidence="2" type="ORF">C6Y14_39245</name>
</gene>
<dbReference type="EMBL" id="PYBJ01000033">
    <property type="protein sequence ID" value="PSM38011.1"/>
    <property type="molecule type" value="Genomic_DNA"/>
</dbReference>
<name>A0A2P8PVJ4_9ACTN</name>
<proteinExistence type="predicted"/>
<evidence type="ECO:0000313" key="3">
    <source>
        <dbReference type="Proteomes" id="UP000240429"/>
    </source>
</evidence>